<dbReference type="Ensembl" id="ENSCSAVT00000012776.1">
    <property type="protein sequence ID" value="ENSCSAVP00000012631.1"/>
    <property type="gene ID" value="ENSCSAVG00000007415.1"/>
</dbReference>
<name>H2Z4W9_CIOSA</name>
<proteinExistence type="predicted"/>
<evidence type="ECO:0000313" key="1">
    <source>
        <dbReference type="Ensembl" id="ENSCSAVP00000012631.1"/>
    </source>
</evidence>
<evidence type="ECO:0000313" key="2">
    <source>
        <dbReference type="Proteomes" id="UP000007875"/>
    </source>
</evidence>
<dbReference type="Proteomes" id="UP000007875">
    <property type="component" value="Unassembled WGS sequence"/>
</dbReference>
<sequence length="86" mass="9738">LKVSHIILTLYPTIHGIGCCAFVRSRNNTVFVWKNRLSLPGYDLRFVVVVRYVNVVVIVFSDLSRHPETAVFIAATPGHGARWRIC</sequence>
<reference evidence="2" key="1">
    <citation type="submission" date="2003-08" db="EMBL/GenBank/DDBJ databases">
        <authorList>
            <person name="Birren B."/>
            <person name="Nusbaum C."/>
            <person name="Abebe A."/>
            <person name="Abouelleil A."/>
            <person name="Adekoya E."/>
            <person name="Ait-zahra M."/>
            <person name="Allen N."/>
            <person name="Allen T."/>
            <person name="An P."/>
            <person name="Anderson M."/>
            <person name="Anderson S."/>
            <person name="Arachchi H."/>
            <person name="Armbruster J."/>
            <person name="Bachantsang P."/>
            <person name="Baldwin J."/>
            <person name="Barry A."/>
            <person name="Bayul T."/>
            <person name="Blitshsteyn B."/>
            <person name="Bloom T."/>
            <person name="Blye J."/>
            <person name="Boguslavskiy L."/>
            <person name="Borowsky M."/>
            <person name="Boukhgalter B."/>
            <person name="Brunache A."/>
            <person name="Butler J."/>
            <person name="Calixte N."/>
            <person name="Calvo S."/>
            <person name="Camarata J."/>
            <person name="Campo K."/>
            <person name="Chang J."/>
            <person name="Cheshatsang Y."/>
            <person name="Citroen M."/>
            <person name="Collymore A."/>
            <person name="Considine T."/>
            <person name="Cook A."/>
            <person name="Cooke P."/>
            <person name="Corum B."/>
            <person name="Cuomo C."/>
            <person name="David R."/>
            <person name="Dawoe T."/>
            <person name="Degray S."/>
            <person name="Dodge S."/>
            <person name="Dooley K."/>
            <person name="Dorje P."/>
            <person name="Dorjee K."/>
            <person name="Dorris L."/>
            <person name="Duffey N."/>
            <person name="Dupes A."/>
            <person name="Elkins T."/>
            <person name="Engels R."/>
            <person name="Erickson J."/>
            <person name="Farina A."/>
            <person name="Faro S."/>
            <person name="Ferreira P."/>
            <person name="Fischer H."/>
            <person name="Fitzgerald M."/>
            <person name="Foley K."/>
            <person name="Gage D."/>
            <person name="Galagan J."/>
            <person name="Gearin G."/>
            <person name="Gnerre S."/>
            <person name="Gnirke A."/>
            <person name="Goyette A."/>
            <person name="Graham J."/>
            <person name="Grandbois E."/>
            <person name="Gyaltsen K."/>
            <person name="Hafez N."/>
            <person name="Hagopian D."/>
            <person name="Hagos B."/>
            <person name="Hall J."/>
            <person name="Hatcher B."/>
            <person name="Heller A."/>
            <person name="Higgins H."/>
            <person name="Honan T."/>
            <person name="Horn A."/>
            <person name="Houde N."/>
            <person name="Hughes L."/>
            <person name="Hulme W."/>
            <person name="Husby E."/>
            <person name="Iliev I."/>
            <person name="Jaffe D."/>
            <person name="Jones C."/>
            <person name="Kamal M."/>
            <person name="Kamat A."/>
            <person name="Kamvysselis M."/>
            <person name="Karlsson E."/>
            <person name="Kells C."/>
            <person name="Kieu A."/>
            <person name="Kisner P."/>
            <person name="Kodira C."/>
            <person name="Kulbokas E."/>
            <person name="Labutti K."/>
            <person name="Lama D."/>
            <person name="Landers T."/>
            <person name="Leger J."/>
            <person name="Levine S."/>
            <person name="Lewis D."/>
            <person name="Lewis T."/>
            <person name="Lindblad-toh K."/>
            <person name="Liu X."/>
            <person name="Lokyitsang T."/>
            <person name="Lokyitsang Y."/>
            <person name="Lucien O."/>
            <person name="Lui A."/>
            <person name="Ma L.J."/>
            <person name="Mabbitt R."/>
            <person name="Macdonald J."/>
            <person name="Maclean C."/>
            <person name="Major J."/>
            <person name="Manning J."/>
            <person name="Marabella R."/>
            <person name="Maru K."/>
            <person name="Matthews C."/>
            <person name="Mauceli E."/>
            <person name="Mccarthy M."/>
            <person name="Mcdonough S."/>
            <person name="Mcghee T."/>
            <person name="Meldrim J."/>
            <person name="Meneus L."/>
            <person name="Mesirov J."/>
            <person name="Mihalev A."/>
            <person name="Mihova T."/>
            <person name="Mikkelsen T."/>
            <person name="Mlenga V."/>
            <person name="Moru K."/>
            <person name="Mozes J."/>
            <person name="Mulrain L."/>
            <person name="Munson G."/>
            <person name="Naylor J."/>
            <person name="Newes C."/>
            <person name="Nguyen C."/>
            <person name="Nguyen N."/>
            <person name="Nguyen T."/>
            <person name="Nicol R."/>
            <person name="Nielsen C."/>
            <person name="Nizzari M."/>
            <person name="Norbu C."/>
            <person name="Norbu N."/>
            <person name="O'donnell P."/>
            <person name="Okoawo O."/>
            <person name="O'leary S."/>
            <person name="Omotosho B."/>
            <person name="O'neill K."/>
            <person name="Osman S."/>
            <person name="Parker S."/>
            <person name="Perrin D."/>
            <person name="Phunkhang P."/>
            <person name="Piqani B."/>
            <person name="Purcell S."/>
            <person name="Rachupka T."/>
            <person name="Ramasamy U."/>
            <person name="Rameau R."/>
            <person name="Ray V."/>
            <person name="Raymond C."/>
            <person name="Retta R."/>
            <person name="Richardson S."/>
            <person name="Rise C."/>
            <person name="Rodriguez J."/>
            <person name="Rogers J."/>
            <person name="Rogov P."/>
            <person name="Rutman M."/>
            <person name="Schupbach R."/>
            <person name="Seaman C."/>
            <person name="Settipalli S."/>
            <person name="Sharpe T."/>
            <person name="Sheridan J."/>
            <person name="Sherpa N."/>
            <person name="Shi J."/>
            <person name="Smirnov S."/>
            <person name="Smith C."/>
            <person name="Sougnez C."/>
            <person name="Spencer B."/>
            <person name="Stalker J."/>
            <person name="Stange-thomann N."/>
            <person name="Stavropoulos S."/>
            <person name="Stetson K."/>
            <person name="Stone C."/>
            <person name="Stone S."/>
            <person name="Stubbs M."/>
            <person name="Talamas J."/>
            <person name="Tchuinga P."/>
            <person name="Tenzing P."/>
            <person name="Tesfaye S."/>
            <person name="Theodore J."/>
            <person name="Thoulutsang Y."/>
            <person name="Topham K."/>
            <person name="Towey S."/>
            <person name="Tsamla T."/>
            <person name="Tsomo N."/>
            <person name="Vallee D."/>
            <person name="Vassiliev H."/>
            <person name="Venkataraman V."/>
            <person name="Vinson J."/>
            <person name="Vo A."/>
            <person name="Wade C."/>
            <person name="Wang S."/>
            <person name="Wangchuk T."/>
            <person name="Wangdi T."/>
            <person name="Whittaker C."/>
            <person name="Wilkinson J."/>
            <person name="Wu Y."/>
            <person name="Wyman D."/>
            <person name="Yadav S."/>
            <person name="Yang S."/>
            <person name="Yang X."/>
            <person name="Yeager S."/>
            <person name="Yee E."/>
            <person name="Young G."/>
            <person name="Zainoun J."/>
            <person name="Zembeck L."/>
            <person name="Zimmer A."/>
            <person name="Zody M."/>
            <person name="Lander E."/>
        </authorList>
    </citation>
    <scope>NUCLEOTIDE SEQUENCE [LARGE SCALE GENOMIC DNA]</scope>
</reference>
<dbReference type="InParanoid" id="H2Z4W9"/>
<dbReference type="AlphaFoldDB" id="H2Z4W9"/>
<keyword evidence="2" id="KW-1185">Reference proteome</keyword>
<protein>
    <submittedName>
        <fullName evidence="1">Uncharacterized protein</fullName>
    </submittedName>
</protein>
<reference evidence="1" key="2">
    <citation type="submission" date="2025-08" db="UniProtKB">
        <authorList>
            <consortium name="Ensembl"/>
        </authorList>
    </citation>
    <scope>IDENTIFICATION</scope>
</reference>
<organism evidence="1 2">
    <name type="scientific">Ciona savignyi</name>
    <name type="common">Pacific transparent sea squirt</name>
    <dbReference type="NCBI Taxonomy" id="51511"/>
    <lineage>
        <taxon>Eukaryota</taxon>
        <taxon>Metazoa</taxon>
        <taxon>Chordata</taxon>
        <taxon>Tunicata</taxon>
        <taxon>Ascidiacea</taxon>
        <taxon>Phlebobranchia</taxon>
        <taxon>Cionidae</taxon>
        <taxon>Ciona</taxon>
    </lineage>
</organism>
<dbReference type="HOGENOM" id="CLU_2503520_0_0_1"/>
<accession>H2Z4W9</accession>
<reference evidence="1" key="3">
    <citation type="submission" date="2025-09" db="UniProtKB">
        <authorList>
            <consortium name="Ensembl"/>
        </authorList>
    </citation>
    <scope>IDENTIFICATION</scope>
</reference>